<feature type="chain" id="PRO_5039341123" evidence="2">
    <location>
        <begin position="23"/>
        <end position="479"/>
    </location>
</feature>
<proteinExistence type="predicted"/>
<gene>
    <name evidence="3" type="ORF">IV67_GL001069</name>
</gene>
<feature type="compositionally biased region" description="Polar residues" evidence="1">
    <location>
        <begin position="50"/>
        <end position="67"/>
    </location>
</feature>
<feature type="signal peptide" evidence="2">
    <location>
        <begin position="1"/>
        <end position="22"/>
    </location>
</feature>
<dbReference type="Proteomes" id="UP000051673">
    <property type="component" value="Unassembled WGS sequence"/>
</dbReference>
<evidence type="ECO:0000256" key="1">
    <source>
        <dbReference type="SAM" id="MobiDB-lite"/>
    </source>
</evidence>
<feature type="compositionally biased region" description="Polar residues" evidence="1">
    <location>
        <begin position="137"/>
        <end position="146"/>
    </location>
</feature>
<reference evidence="3 4" key="1">
    <citation type="journal article" date="2015" name="Genome Announc.">
        <title>Expanding the biotechnology potential of lactobacilli through comparative genomics of 213 strains and associated genera.</title>
        <authorList>
            <person name="Sun Z."/>
            <person name="Harris H.M."/>
            <person name="McCann A."/>
            <person name="Guo C."/>
            <person name="Argimon S."/>
            <person name="Zhang W."/>
            <person name="Yang X."/>
            <person name="Jeffery I.B."/>
            <person name="Cooney J.C."/>
            <person name="Kagawa T.F."/>
            <person name="Liu W."/>
            <person name="Song Y."/>
            <person name="Salvetti E."/>
            <person name="Wrobel A."/>
            <person name="Rasinkangas P."/>
            <person name="Parkhill J."/>
            <person name="Rea M.C."/>
            <person name="O'Sullivan O."/>
            <person name="Ritari J."/>
            <person name="Douillard F.P."/>
            <person name="Paul Ross R."/>
            <person name="Yang R."/>
            <person name="Briner A.E."/>
            <person name="Felis G.E."/>
            <person name="de Vos W.M."/>
            <person name="Barrangou R."/>
            <person name="Klaenhammer T.R."/>
            <person name="Caufield P.W."/>
            <person name="Cui Y."/>
            <person name="Zhang H."/>
            <person name="O'Toole P.W."/>
        </authorList>
    </citation>
    <scope>NUCLEOTIDE SEQUENCE [LARGE SCALE GENOMIC DNA]</scope>
    <source>
        <strain evidence="3 4">DSM 20014</strain>
    </source>
</reference>
<name>A0A0R2JF92_9LACO</name>
<dbReference type="EMBL" id="JQCD01000031">
    <property type="protein sequence ID" value="KRN76019.1"/>
    <property type="molecule type" value="Genomic_DNA"/>
</dbReference>
<evidence type="ECO:0000256" key="2">
    <source>
        <dbReference type="SAM" id="SignalP"/>
    </source>
</evidence>
<evidence type="ECO:0000313" key="4">
    <source>
        <dbReference type="Proteomes" id="UP000051673"/>
    </source>
</evidence>
<dbReference type="PATRIC" id="fig|1620.3.peg.1084"/>
<keyword evidence="4" id="KW-1185">Reference proteome</keyword>
<feature type="region of interest" description="Disordered" evidence="1">
    <location>
        <begin position="37"/>
        <end position="168"/>
    </location>
</feature>
<sequence>MMMKKTWLILGTVGVVSLGAWGVNDASAEFAVKHDQPNSAKVSKAHSENKQQASKNQTIVKTETNQQKSEKSTSKVSNGQRNSSNAKQVKSETKQQQVNNKQGVTSENSTSKVSNQQQNNSAKKQVKTDKQQTKNTSSKVSNGQRVSSDKKRTKQNPNQSQAPVQEGKAKFDMLSSTDQLVALISNTYEYTQYEKFTGSQFKIYMGVPNQIVIQDVGEGTGSWVDHTVRITDNHDGTFTLARPTSDTARSNAVMSKDNSYWKVYGTTTKYDVFGSFNGINGDSQAKIRNSIDTSTQTSDFSTLPANQNSVVTSNETNTNQGQAPAQEGKAKFDILSPTDQLVALISNTYEFTQYEKFTGSQFKIYMGVPNQIVIQDVGEGTGNWVDHTVRITDNHDGTFTLARPASDIARSNAEMSKDNSYWNVYGTTTKYDVFGSFNGINGDSQAKIRNSIDTSTQTSDFPILPANQNSVVTPNKVAA</sequence>
<keyword evidence="2" id="KW-0732">Signal</keyword>
<comment type="caution">
    <text evidence="3">The sequence shown here is derived from an EMBL/GenBank/DDBJ whole genome shotgun (WGS) entry which is preliminary data.</text>
</comment>
<protein>
    <submittedName>
        <fullName evidence="3">Uncharacterized protein</fullName>
    </submittedName>
</protein>
<organism evidence="3 4">
    <name type="scientific">Weissella minor</name>
    <dbReference type="NCBI Taxonomy" id="1620"/>
    <lineage>
        <taxon>Bacteria</taxon>
        <taxon>Bacillati</taxon>
        <taxon>Bacillota</taxon>
        <taxon>Bacilli</taxon>
        <taxon>Lactobacillales</taxon>
        <taxon>Lactobacillaceae</taxon>
        <taxon>Weissella</taxon>
    </lineage>
</organism>
<evidence type="ECO:0000313" key="3">
    <source>
        <dbReference type="EMBL" id="KRN76019.1"/>
    </source>
</evidence>
<feature type="compositionally biased region" description="Polar residues" evidence="1">
    <location>
        <begin position="74"/>
        <end position="107"/>
    </location>
</feature>
<accession>A0A0R2JF92</accession>
<dbReference type="AlphaFoldDB" id="A0A0R2JF92"/>
<dbReference type="OrthoDB" id="2149853at2"/>
<feature type="compositionally biased region" description="Low complexity" evidence="1">
    <location>
        <begin position="108"/>
        <end position="123"/>
    </location>
</feature>